<sequence>MKKIAIWVTVILLLLITTVVGKEIVNEDKLKEDYYELIIATSELFKDHTQEQGHYYNRSYSNEEQIEELLEGKVTETGYRLVIESVFEQKDDLYVYKEQYQDYISDTRDFSLKHKDTNYYKTVRDTILNPALKLIPFEKLVVVKENNLITIEGRDVKVRFYEDGDRTEEHHQYARFGFPPKDHISFTLTFVYEQGKYLLEDFDIVTKEL</sequence>
<accession>A0A1S2MF76</accession>
<organism evidence="2 4">
    <name type="scientific">Anaerobacillus isosaccharinicus</name>
    <dbReference type="NCBI Taxonomy" id="1532552"/>
    <lineage>
        <taxon>Bacteria</taxon>
        <taxon>Bacillati</taxon>
        <taxon>Bacillota</taxon>
        <taxon>Bacilli</taxon>
        <taxon>Bacillales</taxon>
        <taxon>Bacillaceae</taxon>
        <taxon>Anaerobacillus</taxon>
    </lineage>
</organism>
<dbReference type="Proteomes" id="UP000180175">
    <property type="component" value="Chromosome"/>
</dbReference>
<evidence type="ECO:0000313" key="1">
    <source>
        <dbReference type="EMBL" id="OIJ22954.1"/>
    </source>
</evidence>
<proteinExistence type="predicted"/>
<dbReference type="KEGG" id="aia:AWH56_011100"/>
<evidence type="ECO:0000313" key="3">
    <source>
        <dbReference type="EMBL" id="QOY38054.1"/>
    </source>
</evidence>
<dbReference type="OrthoDB" id="2874588at2"/>
<dbReference type="EMBL" id="CP063356">
    <property type="protein sequence ID" value="QOY38054.1"/>
    <property type="molecule type" value="Genomic_DNA"/>
</dbReference>
<dbReference type="EMBL" id="LQXD01000012">
    <property type="protein sequence ID" value="OIJ22954.1"/>
    <property type="molecule type" value="Genomic_DNA"/>
</dbReference>
<name>A0A1S2MF76_9BACI</name>
<gene>
    <name evidence="2" type="ORF">AWH56_00020</name>
    <name evidence="3" type="ORF">AWH56_011100</name>
    <name evidence="1" type="ORF">AWH56_03545</name>
</gene>
<dbReference type="AlphaFoldDB" id="A0A1S2MF76"/>
<protein>
    <submittedName>
        <fullName evidence="2">Uncharacterized protein</fullName>
    </submittedName>
</protein>
<evidence type="ECO:0000313" key="4">
    <source>
        <dbReference type="Proteomes" id="UP000180175"/>
    </source>
</evidence>
<reference evidence="2 4" key="1">
    <citation type="submission" date="2016-10" db="EMBL/GenBank/DDBJ databases">
        <title>Draft genome sequences of four alkaliphilic bacteria belonging to the Anaerobacillus genus.</title>
        <authorList>
            <person name="Bassil N.M."/>
            <person name="Lloyd J.R."/>
        </authorList>
    </citation>
    <scope>NUCLEOTIDE SEQUENCE [LARGE SCALE GENOMIC DNA]</scope>
    <source>
        <strain evidence="2 4">NB2006</strain>
    </source>
</reference>
<reference evidence="3 4" key="3">
    <citation type="journal article" date="2019" name="Int. J. Syst. Evol. Microbiol.">
        <title>Anaerobacillus isosaccharinicus sp. nov., an alkaliphilic bacterium which degrades isosaccharinic acid.</title>
        <authorList>
            <person name="Bassil N.M."/>
            <person name="Lloyd J.R."/>
        </authorList>
    </citation>
    <scope>NUCLEOTIDE SEQUENCE [LARGE SCALE GENOMIC DNA]</scope>
    <source>
        <strain evidence="3 4">NB2006</strain>
    </source>
</reference>
<reference evidence="3" key="4">
    <citation type="submission" date="2020-10" db="EMBL/GenBank/DDBJ databases">
        <authorList>
            <person name="Bassil N.M."/>
            <person name="Lloyd J.R."/>
        </authorList>
    </citation>
    <scope>NUCLEOTIDE SEQUENCE</scope>
    <source>
        <strain evidence="3">NB2006</strain>
    </source>
</reference>
<reference evidence="3 4" key="2">
    <citation type="journal article" date="2017" name="Genome Announc.">
        <title>Draft Genome Sequences of Four Alkaliphilic Bacteria Belonging to the Anaerobacillus Genus.</title>
        <authorList>
            <person name="Bassil N.M."/>
            <person name="Lloyd J.R."/>
        </authorList>
    </citation>
    <scope>NUCLEOTIDE SEQUENCE [LARGE SCALE GENOMIC DNA]</scope>
    <source>
        <strain evidence="3 4">NB2006</strain>
    </source>
</reference>
<evidence type="ECO:0000313" key="2">
    <source>
        <dbReference type="EMBL" id="OIJ23319.1"/>
    </source>
</evidence>
<dbReference type="RefSeq" id="WP_071315233.1">
    <property type="nucleotide sequence ID" value="NZ_CP063356.2"/>
</dbReference>
<keyword evidence="4" id="KW-1185">Reference proteome</keyword>
<dbReference type="EMBL" id="LQXD01000001">
    <property type="protein sequence ID" value="OIJ23319.1"/>
    <property type="molecule type" value="Genomic_DNA"/>
</dbReference>